<dbReference type="CDD" id="cd02754">
    <property type="entry name" value="MopB_Nitrate-R-NapA-like"/>
    <property type="match status" value="1"/>
</dbReference>
<dbReference type="FunFam" id="3.40.228.10:FF:000002">
    <property type="entry name" value="Formate dehydrogenase subunit alpha"/>
    <property type="match status" value="1"/>
</dbReference>
<evidence type="ECO:0000256" key="8">
    <source>
        <dbReference type="ARBA" id="ARBA00023004"/>
    </source>
</evidence>
<keyword evidence="4" id="KW-0004">4Fe-4S</keyword>
<gene>
    <name evidence="12" type="ordered locus">Tmz1t_1147</name>
</gene>
<evidence type="ECO:0000313" key="12">
    <source>
        <dbReference type="EMBL" id="ACK53906.1"/>
    </source>
</evidence>
<dbReference type="InterPro" id="IPR007419">
    <property type="entry name" value="BFD-like_2Fe2S-bd_dom"/>
</dbReference>
<proteinExistence type="inferred from homology"/>
<dbReference type="Pfam" id="PF04879">
    <property type="entry name" value="Molybdop_Fe4S4"/>
    <property type="match status" value="1"/>
</dbReference>
<dbReference type="CDD" id="cd02791">
    <property type="entry name" value="MopB_CT_Nitrate-R-NapA-like"/>
    <property type="match status" value="1"/>
</dbReference>
<dbReference type="InterPro" id="IPR041854">
    <property type="entry name" value="BFD-like_2Fe2S-bd_dom_sf"/>
</dbReference>
<dbReference type="AlphaFoldDB" id="C4ZK58"/>
<evidence type="ECO:0000256" key="5">
    <source>
        <dbReference type="ARBA" id="ARBA00022505"/>
    </source>
</evidence>
<keyword evidence="6" id="KW-0479">Metal-binding</keyword>
<evidence type="ECO:0000256" key="7">
    <source>
        <dbReference type="ARBA" id="ARBA00023002"/>
    </source>
</evidence>
<dbReference type="PROSITE" id="PS00551">
    <property type="entry name" value="MOLYBDOPTERIN_PROK_1"/>
    <property type="match status" value="1"/>
</dbReference>
<dbReference type="Pfam" id="PF04324">
    <property type="entry name" value="Fer2_BFD"/>
    <property type="match status" value="1"/>
</dbReference>
<keyword evidence="10" id="KW-0534">Nitrate assimilation</keyword>
<dbReference type="GO" id="GO:0046872">
    <property type="term" value="F:metal ion binding"/>
    <property type="evidence" value="ECO:0007669"/>
    <property type="project" value="UniProtKB-KW"/>
</dbReference>
<keyword evidence="13" id="KW-1185">Reference proteome</keyword>
<evidence type="ECO:0000256" key="4">
    <source>
        <dbReference type="ARBA" id="ARBA00022485"/>
    </source>
</evidence>
<evidence type="ECO:0000256" key="10">
    <source>
        <dbReference type="ARBA" id="ARBA00023063"/>
    </source>
</evidence>
<dbReference type="GO" id="GO:0016020">
    <property type="term" value="C:membrane"/>
    <property type="evidence" value="ECO:0007669"/>
    <property type="project" value="TreeGrafter"/>
</dbReference>
<evidence type="ECO:0000313" key="13">
    <source>
        <dbReference type="Proteomes" id="UP000002186"/>
    </source>
</evidence>
<evidence type="ECO:0000256" key="2">
    <source>
        <dbReference type="ARBA" id="ARBA00001966"/>
    </source>
</evidence>
<evidence type="ECO:0000256" key="9">
    <source>
        <dbReference type="ARBA" id="ARBA00023014"/>
    </source>
</evidence>
<dbReference type="Gene3D" id="1.10.10.1100">
    <property type="entry name" value="BFD-like [2Fe-2S]-binding domain"/>
    <property type="match status" value="1"/>
</dbReference>
<dbReference type="Proteomes" id="UP000002186">
    <property type="component" value="Chromosome"/>
</dbReference>
<dbReference type="Gene3D" id="2.40.40.20">
    <property type="match status" value="1"/>
</dbReference>
<dbReference type="InterPro" id="IPR009010">
    <property type="entry name" value="Asp_de-COase-like_dom_sf"/>
</dbReference>
<dbReference type="PROSITE" id="PS00490">
    <property type="entry name" value="MOLYBDOPTERIN_PROK_2"/>
    <property type="match status" value="1"/>
</dbReference>
<dbReference type="InterPro" id="IPR006963">
    <property type="entry name" value="Mopterin_OxRdtase_4Fe-4S_dom"/>
</dbReference>
<dbReference type="GO" id="GO:0042128">
    <property type="term" value="P:nitrate assimilation"/>
    <property type="evidence" value="ECO:0007669"/>
    <property type="project" value="UniProtKB-KW"/>
</dbReference>
<keyword evidence="5" id="KW-0500">Molybdenum</keyword>
<comment type="cofactor">
    <cofactor evidence="1">
        <name>Mo-bis(molybdopterin guanine dinucleotide)</name>
        <dbReference type="ChEBI" id="CHEBI:60539"/>
    </cofactor>
</comment>
<dbReference type="GO" id="GO:0045333">
    <property type="term" value="P:cellular respiration"/>
    <property type="evidence" value="ECO:0007669"/>
    <property type="project" value="UniProtKB-ARBA"/>
</dbReference>
<feature type="domain" description="4Fe-4S Mo/W bis-MGD-type" evidence="11">
    <location>
        <begin position="26"/>
        <end position="82"/>
    </location>
</feature>
<dbReference type="Gene3D" id="2.20.25.90">
    <property type="entry name" value="ADC-like domains"/>
    <property type="match status" value="1"/>
</dbReference>
<dbReference type="SMART" id="SM00926">
    <property type="entry name" value="Molybdop_Fe4S4"/>
    <property type="match status" value="1"/>
</dbReference>
<sequence>MTHPLPEPARPSPAGRRTIPIRAAAPGETPATCPYCGVGCGVLIEHDGTRITGVRGDPAHPANFGRLCTKGSTLHLTAGHDTRLLYPEYRARRGEARTRMGWDAAIDVAAQRFADVIAEHGPDAVAFYISGQLLTEDYYVFNKAMKGLIGSNNVDTNSRLCMSSAVAAYKATLGADAPPCCYEDFDHADTILIAGANPAWAHPVAFRRIEEARARRPGMKIVVVDPRRTDTAAMADLHLAILPGTDVWLFDAMLHVLLRDGLADEAWIAAHTEGFEALRAHVHGVSPAVAAAVCGVAAEDIVTAARWWGEAPAALSLWCQGLNQSTHGTHNGAALIALSLATGKIGRPGCGPFSLTGQPNAMGGREVGGLANLLPAHRDLANPAHRAEVARLWGVDSVPSEPGLTAVELFRAAREGRVKAIWIACTNPAQSMPEQALVHEALAACDFVVLQEAFAGTETAAFADLVLPAAAWGEKEGTVTNSERRISRVRAAVPAPGEARADWRIVCDFARALAPRIGKPQAAAMFAYASAQAIFAEHVASTAGRDLDITGLDYSLLEGEGPQQWPFPAGAAVDGADAAARARLYADGRFATPNGRARFVVPARALTAEKTGVRYPLALTSGRLRDQWHGMSRSGKVARLYGHADEARIELHPQELARRGLVDGDLVKVSSRHGELVLRVAAASALRHGMAFVGMHWGRRALNSAGINLLFGGACDPLSKQPELKHAAVRIEPVELPNRMLVVRAERPGRTAAEEAALLSPWLERFAYASLALAGRDTPAVVMRVAHDRPIPAGWLAELDALLGLEGDGVLSYADPARGISKRALIEDGRLVGLRLTGETAAAGWLSEAVVERRDAAALRPWLLAPLATPPTGDAGRGRVVCNCLNVSEADITAAIAAGAGVRDFDALQARLRCGTSCGSCVPEIRRMLAEGS</sequence>
<evidence type="ECO:0000256" key="6">
    <source>
        <dbReference type="ARBA" id="ARBA00022723"/>
    </source>
</evidence>
<dbReference type="KEGG" id="tmz:Tmz1t_1147"/>
<dbReference type="Gene3D" id="3.40.228.10">
    <property type="entry name" value="Dimethylsulfoxide Reductase, domain 2"/>
    <property type="match status" value="1"/>
</dbReference>
<dbReference type="InterPro" id="IPR027467">
    <property type="entry name" value="MopterinOxRdtase_cofactor_BS"/>
</dbReference>
<dbReference type="GO" id="GO:0043546">
    <property type="term" value="F:molybdopterin cofactor binding"/>
    <property type="evidence" value="ECO:0007669"/>
    <property type="project" value="InterPro"/>
</dbReference>
<evidence type="ECO:0000256" key="1">
    <source>
        <dbReference type="ARBA" id="ARBA00001942"/>
    </source>
</evidence>
<keyword evidence="9" id="KW-0411">Iron-sulfur</keyword>
<reference evidence="12 13" key="2">
    <citation type="journal article" date="2012" name="Stand. Genomic Sci.">
        <title>Complete genome sequence of Thauera aminoaromatica strain MZ1T.</title>
        <authorList>
            <person name="Jiang K."/>
            <person name="Sanseverino J."/>
            <person name="Chauhan A."/>
            <person name="Lucas S."/>
            <person name="Copeland A."/>
            <person name="Lapidus A."/>
            <person name="Del Rio T.G."/>
            <person name="Dalin E."/>
            <person name="Tice H."/>
            <person name="Bruce D."/>
            <person name="Goodwin L."/>
            <person name="Pitluck S."/>
            <person name="Sims D."/>
            <person name="Brettin T."/>
            <person name="Detter J.C."/>
            <person name="Han C."/>
            <person name="Chang Y.J."/>
            <person name="Larimer F."/>
            <person name="Land M."/>
            <person name="Hauser L."/>
            <person name="Kyrpides N.C."/>
            <person name="Mikhailova N."/>
            <person name="Moser S."/>
            <person name="Jegier P."/>
            <person name="Close D."/>
            <person name="Debruyn J.M."/>
            <person name="Wang Y."/>
            <person name="Layton A.C."/>
            <person name="Allen M.S."/>
            <person name="Sayler G.S."/>
        </authorList>
    </citation>
    <scope>NUCLEOTIDE SEQUENCE [LARGE SCALE GENOMIC DNA]</scope>
    <source>
        <strain evidence="12 13">MZ1T</strain>
    </source>
</reference>
<comment type="cofactor">
    <cofactor evidence="2">
        <name>[4Fe-4S] cluster</name>
        <dbReference type="ChEBI" id="CHEBI:49883"/>
    </cofactor>
</comment>
<dbReference type="SUPFAM" id="SSF53706">
    <property type="entry name" value="Formate dehydrogenase/DMSO reductase, domains 1-3"/>
    <property type="match status" value="1"/>
</dbReference>
<dbReference type="InterPro" id="IPR041957">
    <property type="entry name" value="CT_Nitrate-R-NapA-like"/>
</dbReference>
<dbReference type="InterPro" id="IPR006657">
    <property type="entry name" value="MoPterin_dinucl-bd_dom"/>
</dbReference>
<accession>C4ZK58</accession>
<protein>
    <submittedName>
        <fullName evidence="12">Molybdopterin oxidoreductase</fullName>
    </submittedName>
</protein>
<dbReference type="HOGENOM" id="CLU_000422_13_1_4"/>
<organism evidence="12 13">
    <name type="scientific">Thauera aminoaromatica</name>
    <dbReference type="NCBI Taxonomy" id="164330"/>
    <lineage>
        <taxon>Bacteria</taxon>
        <taxon>Pseudomonadati</taxon>
        <taxon>Pseudomonadota</taxon>
        <taxon>Betaproteobacteria</taxon>
        <taxon>Rhodocyclales</taxon>
        <taxon>Zoogloeaceae</taxon>
        <taxon>Thauera</taxon>
    </lineage>
</organism>
<dbReference type="Pfam" id="PF01568">
    <property type="entry name" value="Molydop_binding"/>
    <property type="match status" value="1"/>
</dbReference>
<dbReference type="PANTHER" id="PTHR43105">
    <property type="entry name" value="RESPIRATORY NITRATE REDUCTASE"/>
    <property type="match status" value="1"/>
</dbReference>
<dbReference type="PROSITE" id="PS51669">
    <property type="entry name" value="4FE4S_MOW_BIS_MGD"/>
    <property type="match status" value="1"/>
</dbReference>
<dbReference type="InterPro" id="IPR050123">
    <property type="entry name" value="Prok_molybdopt-oxidoreductase"/>
</dbReference>
<dbReference type="eggNOG" id="COG0243">
    <property type="taxonomic scope" value="Bacteria"/>
</dbReference>
<dbReference type="OrthoDB" id="9810782at2"/>
<keyword evidence="8" id="KW-0408">Iron</keyword>
<evidence type="ECO:0000259" key="11">
    <source>
        <dbReference type="PROSITE" id="PS51669"/>
    </source>
</evidence>
<dbReference type="PANTHER" id="PTHR43105:SF9">
    <property type="entry name" value="NADPH-FE(3+) OXIDOREDUCTASE SUBUNIT ALPHA"/>
    <property type="match status" value="1"/>
</dbReference>
<name>C4ZK58_THASP</name>
<reference evidence="13" key="1">
    <citation type="submission" date="2009-05" db="EMBL/GenBank/DDBJ databases">
        <title>Complete sequence of chromosome of Thauera sp. MZ1T.</title>
        <authorList>
            <consortium name="US DOE Joint Genome Institute"/>
            <person name="Lucas S."/>
            <person name="Copeland A."/>
            <person name="Lapidus A."/>
            <person name="Glavina del Rio T."/>
            <person name="Dalin E."/>
            <person name="Tice H."/>
            <person name="Bruce D."/>
            <person name="Goodwin L."/>
            <person name="Pitluck S."/>
            <person name="Sims D."/>
            <person name="Brettin T."/>
            <person name="Detter J.C."/>
            <person name="Han C."/>
            <person name="Larimer F."/>
            <person name="Land M."/>
            <person name="Hauser L."/>
            <person name="Kyrpides N."/>
            <person name="Mikhailova N."/>
            <person name="Sayler G.S."/>
        </authorList>
    </citation>
    <scope>NUCLEOTIDE SEQUENCE [LARGE SCALE GENOMIC DNA]</scope>
    <source>
        <strain evidence="13">MZ1T</strain>
    </source>
</reference>
<dbReference type="eggNOG" id="COG1251">
    <property type="taxonomic scope" value="Bacteria"/>
</dbReference>
<dbReference type="GO" id="GO:0051539">
    <property type="term" value="F:4 iron, 4 sulfur cluster binding"/>
    <property type="evidence" value="ECO:0007669"/>
    <property type="project" value="UniProtKB-KW"/>
</dbReference>
<dbReference type="GO" id="GO:1990204">
    <property type="term" value="C:oxidoreductase complex"/>
    <property type="evidence" value="ECO:0007669"/>
    <property type="project" value="UniProtKB-ARBA"/>
</dbReference>
<dbReference type="EMBL" id="CP001281">
    <property type="protein sequence ID" value="ACK53906.1"/>
    <property type="molecule type" value="Genomic_DNA"/>
</dbReference>
<dbReference type="GO" id="GO:0016491">
    <property type="term" value="F:oxidoreductase activity"/>
    <property type="evidence" value="ECO:0007669"/>
    <property type="project" value="UniProtKB-KW"/>
</dbReference>
<comment type="similarity">
    <text evidence="3">Belongs to the prokaryotic molybdopterin-containing oxidoreductase family. NasA/NapA/NarB subfamily.</text>
</comment>
<dbReference type="SUPFAM" id="SSF50692">
    <property type="entry name" value="ADC-like"/>
    <property type="match status" value="1"/>
</dbReference>
<dbReference type="STRING" id="85643.Tmz1t_1147"/>
<dbReference type="RefSeq" id="WP_012584888.1">
    <property type="nucleotide sequence ID" value="NC_011662.2"/>
</dbReference>
<evidence type="ECO:0000256" key="3">
    <source>
        <dbReference type="ARBA" id="ARBA00008747"/>
    </source>
</evidence>
<keyword evidence="7" id="KW-0560">Oxidoreductase</keyword>
<dbReference type="InterPro" id="IPR006656">
    <property type="entry name" value="Mopterin_OxRdtase"/>
</dbReference>
<dbReference type="InterPro" id="IPR006655">
    <property type="entry name" value="Mopterin_OxRdtase_prok_CS"/>
</dbReference>
<dbReference type="Gene3D" id="3.40.50.740">
    <property type="match status" value="1"/>
</dbReference>
<dbReference type="Pfam" id="PF00384">
    <property type="entry name" value="Molybdopterin"/>
    <property type="match status" value="1"/>
</dbReference>